<evidence type="ECO:0000313" key="4">
    <source>
        <dbReference type="Proteomes" id="UP001516023"/>
    </source>
</evidence>
<feature type="region of interest" description="Disordered" evidence="1">
    <location>
        <begin position="119"/>
        <end position="157"/>
    </location>
</feature>
<dbReference type="AlphaFoldDB" id="A0ABD3PTX9"/>
<feature type="region of interest" description="Disordered" evidence="1">
    <location>
        <begin position="347"/>
        <end position="382"/>
    </location>
</feature>
<evidence type="ECO:0000313" key="3">
    <source>
        <dbReference type="EMBL" id="KAL3791134.1"/>
    </source>
</evidence>
<evidence type="ECO:0000259" key="2">
    <source>
        <dbReference type="Pfam" id="PF03457"/>
    </source>
</evidence>
<proteinExistence type="predicted"/>
<feature type="region of interest" description="Disordered" evidence="1">
    <location>
        <begin position="304"/>
        <end position="326"/>
    </location>
</feature>
<dbReference type="PANTHER" id="PTHR33418:SF1">
    <property type="entry name" value="HELICASE-ASSOCIATED DOMAIN-CONTAINING PROTEIN"/>
    <property type="match status" value="1"/>
</dbReference>
<sequence>MQLALNPSPRLSSISTTTVIIALAPACTQPASSHVRPLAEVTHPQWSGQGTNISASNKIVFNPYHLTQHQTGLPASTPANPPNISSAALPFKNLKASYRLIGIVFRSAPNLAHRASYRNNSANETPATLDEPRCHDNYMSGAATSSENSASEDPSCRDNNFAINQRYRNDTNFLSSHTMDIFLTGVDASSYERQSFSSSYQQELETDGEDFGEIPRLPQDDLALQGSNFNYADDPFGLIPVEDDHEYCAELAERWVEEQIQREDLESESARGHGECEGYTYAPVCESPSKMLCNELLDQGKNGYESMPSPIKSPGDASGSLKPVTPIPLSLSSKHYESKRALVAKRPASEVSYSSSTQKPPAKRRVKNPAYAQGMSPSYSSESRIRMNNALHERLQAQMALRDALRNLEKARALVRECRARYDSAKTIVQTTAEKECDALLQEETPWNNMFHQLKKYKDATGTVNVKQVEDNKSPEMARLSAWIGKNRKDGKLNGKISGSGANGRCNLSRHMNPVPATASSEARKIEAVEKDNCLDNVAVPESTDSCADSGHEYKKNEASDCLDQNEEHDDSSVFEDLDPESILADPYKKIALDSIGFDWDPRTSRWNMMYEELKAFKAEHGTTLVPHANFGLGSWVKRQQVQFTLYRSGSKSELTEDRVRLLNDLGFVWSRRSNTWNENFQRLKRWSEEHGSCHIPDGIDDPELVALSKWVADQRVHYKRHIAEDEMNGGDISDEITTKKKSKKKVPKLCPEKINALKGIGFEFDARDAKWLQKLDVLLHYKKKHGDFFVPSNYPDDPTLSNWVASQRQQYKLYKKGSKSHMTERRLKILTEAGFPFSSKEVIQKRKEEATQQDIDVFDAKPWIEKYKDLLLHIAKNGCIDSLQKNNSLLWEWVVKQREGISCSGCDSDVGDLTDFIEKERVALMTVADTFASSRANRTNLAVLTDNSHEPPCASSNREDLSWECQFGSLAAWYIKYGTYSNKGMPPKLKKFMCKQQEQHRLLLSGAKSELTSDRIQKLNDIYFPFDKSTSRDSSGDDIAASRRNRSWEEYRVDLAISYIQKGNYDMQAIDDIELRRWAIHQKSQHKLYLAGKQSSLSYSQIQRLIDIKFISKRPKQWSWPELCGDLLAFRIQFGNFDVASASVVHTSKAKSPSPGIISTSLKNIQDLVTKLRIARDDLTQEQIMKLSSANFPWSGNDVKVGDIMPDHQDAISEGQAISSKPLTKQIFGIVVEMIPKAMQ</sequence>
<name>A0ABD3PTX9_9STRA</name>
<keyword evidence="4" id="KW-1185">Reference proteome</keyword>
<protein>
    <recommendedName>
        <fullName evidence="2">Helicase-associated domain-containing protein</fullName>
    </recommendedName>
</protein>
<dbReference type="Proteomes" id="UP001516023">
    <property type="component" value="Unassembled WGS sequence"/>
</dbReference>
<feature type="region of interest" description="Disordered" evidence="1">
    <location>
        <begin position="492"/>
        <end position="511"/>
    </location>
</feature>
<dbReference type="PANTHER" id="PTHR33418">
    <property type="entry name" value="HELICASE-ASSOCIATED"/>
    <property type="match status" value="1"/>
</dbReference>
<feature type="domain" description="Helicase-associated" evidence="2">
    <location>
        <begin position="674"/>
        <end position="763"/>
    </location>
</feature>
<accession>A0ABD3PTX9</accession>
<reference evidence="3 4" key="1">
    <citation type="journal article" date="2020" name="G3 (Bethesda)">
        <title>Improved Reference Genome for Cyclotella cryptica CCMP332, a Model for Cell Wall Morphogenesis, Salinity Adaptation, and Lipid Production in Diatoms (Bacillariophyta).</title>
        <authorList>
            <person name="Roberts W.R."/>
            <person name="Downey K.M."/>
            <person name="Ruck E.C."/>
            <person name="Traller J.C."/>
            <person name="Alverson A.J."/>
        </authorList>
    </citation>
    <scope>NUCLEOTIDE SEQUENCE [LARGE SCALE GENOMIC DNA]</scope>
    <source>
        <strain evidence="3 4">CCMP332</strain>
    </source>
</reference>
<dbReference type="InterPro" id="IPR005114">
    <property type="entry name" value="Helicase_assoc"/>
</dbReference>
<feature type="compositionally biased region" description="Polar residues" evidence="1">
    <location>
        <begin position="142"/>
        <end position="157"/>
    </location>
</feature>
<dbReference type="Pfam" id="PF03457">
    <property type="entry name" value="HA"/>
    <property type="match status" value="3"/>
</dbReference>
<evidence type="ECO:0000256" key="1">
    <source>
        <dbReference type="SAM" id="MobiDB-lite"/>
    </source>
</evidence>
<organism evidence="3 4">
    <name type="scientific">Cyclotella cryptica</name>
    <dbReference type="NCBI Taxonomy" id="29204"/>
    <lineage>
        <taxon>Eukaryota</taxon>
        <taxon>Sar</taxon>
        <taxon>Stramenopiles</taxon>
        <taxon>Ochrophyta</taxon>
        <taxon>Bacillariophyta</taxon>
        <taxon>Coscinodiscophyceae</taxon>
        <taxon>Thalassiosirophycidae</taxon>
        <taxon>Stephanodiscales</taxon>
        <taxon>Stephanodiscaceae</taxon>
        <taxon>Cyclotella</taxon>
    </lineage>
</organism>
<comment type="caution">
    <text evidence="3">The sequence shown here is derived from an EMBL/GenBank/DDBJ whole genome shotgun (WGS) entry which is preliminary data.</text>
</comment>
<dbReference type="EMBL" id="JABMIG020000117">
    <property type="protein sequence ID" value="KAL3791134.1"/>
    <property type="molecule type" value="Genomic_DNA"/>
</dbReference>
<feature type="domain" description="Helicase-associated" evidence="2">
    <location>
        <begin position="605"/>
        <end position="668"/>
    </location>
</feature>
<feature type="domain" description="Helicase-associated" evidence="2">
    <location>
        <begin position="769"/>
        <end position="836"/>
    </location>
</feature>
<gene>
    <name evidence="3" type="ORF">HJC23_000554</name>
</gene>
<dbReference type="Gene3D" id="6.10.140.530">
    <property type="match status" value="3"/>
</dbReference>